<sequence length="76" mass="8711">MNIASFAVLEFLVRLRPYREEPNSQYDSLMFSFSQMQLYTEPMTTLCPTLVKHIGRGDVIPLLDNPELSDTEAICI</sequence>
<evidence type="ECO:0000313" key="2">
    <source>
        <dbReference type="Proteomes" id="UP000603457"/>
    </source>
</evidence>
<gene>
    <name evidence="1" type="ORF">H6G74_11605</name>
</gene>
<proteinExistence type="predicted"/>
<accession>A0ABR8FXI4</accession>
<dbReference type="Proteomes" id="UP000603457">
    <property type="component" value="Unassembled WGS sequence"/>
</dbReference>
<keyword evidence="2" id="KW-1185">Reference proteome</keyword>
<reference evidence="1 2" key="1">
    <citation type="journal article" date="2020" name="ISME J.">
        <title>Comparative genomics reveals insights into cyanobacterial evolution and habitat adaptation.</title>
        <authorList>
            <person name="Chen M.Y."/>
            <person name="Teng W.K."/>
            <person name="Zhao L."/>
            <person name="Hu C.X."/>
            <person name="Zhou Y.K."/>
            <person name="Han B.P."/>
            <person name="Song L.R."/>
            <person name="Shu W.S."/>
        </authorList>
    </citation>
    <scope>NUCLEOTIDE SEQUENCE [LARGE SCALE GENOMIC DNA]</scope>
    <source>
        <strain evidence="1 2">FACHB-130</strain>
    </source>
</reference>
<comment type="caution">
    <text evidence="1">The sequence shown here is derived from an EMBL/GenBank/DDBJ whole genome shotgun (WGS) entry which is preliminary data.</text>
</comment>
<protein>
    <submittedName>
        <fullName evidence="1">Uncharacterized protein</fullName>
    </submittedName>
</protein>
<name>A0ABR8FXI4_9NOSO</name>
<dbReference type="RefSeq" id="WP_190967810.1">
    <property type="nucleotide sequence ID" value="NZ_JACJTB010000012.1"/>
</dbReference>
<evidence type="ECO:0000313" key="1">
    <source>
        <dbReference type="EMBL" id="MBD2594972.1"/>
    </source>
</evidence>
<dbReference type="EMBL" id="JACJTB010000012">
    <property type="protein sequence ID" value="MBD2594972.1"/>
    <property type="molecule type" value="Genomic_DNA"/>
</dbReference>
<organism evidence="1 2">
    <name type="scientific">Nostoc spongiaeforme FACHB-130</name>
    <dbReference type="NCBI Taxonomy" id="1357510"/>
    <lineage>
        <taxon>Bacteria</taxon>
        <taxon>Bacillati</taxon>
        <taxon>Cyanobacteriota</taxon>
        <taxon>Cyanophyceae</taxon>
        <taxon>Nostocales</taxon>
        <taxon>Nostocaceae</taxon>
        <taxon>Nostoc</taxon>
    </lineage>
</organism>